<dbReference type="EMBL" id="JBEZVE010000009">
    <property type="protein sequence ID" value="MEU3782559.1"/>
    <property type="molecule type" value="Genomic_DNA"/>
</dbReference>
<proteinExistence type="predicted"/>
<comment type="caution">
    <text evidence="2">The sequence shown here is derived from an EMBL/GenBank/DDBJ whole genome shotgun (WGS) entry which is preliminary data.</text>
</comment>
<keyword evidence="3" id="KW-1185">Reference proteome</keyword>
<feature type="compositionally biased region" description="Basic residues" evidence="1">
    <location>
        <begin position="54"/>
        <end position="63"/>
    </location>
</feature>
<feature type="region of interest" description="Disordered" evidence="1">
    <location>
        <begin position="35"/>
        <end position="63"/>
    </location>
</feature>
<evidence type="ECO:0000313" key="2">
    <source>
        <dbReference type="EMBL" id="MEU3782559.1"/>
    </source>
</evidence>
<name>A0ABV2ZJ29_9ACTN</name>
<sequence>MTKTSSPVDRLFPPRPPQPSPGCCICADLNQRRAAAASDGDHSRVSDCNIGLRSHGKHGQGNT</sequence>
<organism evidence="2 3">
    <name type="scientific">Streptomyces sp. 900129855</name>
    <dbReference type="NCBI Taxonomy" id="3155129"/>
    <lineage>
        <taxon>Bacteria</taxon>
        <taxon>Bacillati</taxon>
        <taxon>Actinomycetota</taxon>
        <taxon>Actinomycetes</taxon>
        <taxon>Kitasatosporales</taxon>
        <taxon>Streptomycetaceae</taxon>
        <taxon>Streptomyces</taxon>
    </lineage>
</organism>
<gene>
    <name evidence="2" type="ORF">AB0E89_18620</name>
</gene>
<evidence type="ECO:0000256" key="1">
    <source>
        <dbReference type="SAM" id="MobiDB-lite"/>
    </source>
</evidence>
<dbReference type="RefSeq" id="WP_334580345.1">
    <property type="nucleotide sequence ID" value="NZ_JBEZVE010000009.1"/>
</dbReference>
<accession>A0ABV2ZJ29</accession>
<protein>
    <submittedName>
        <fullName evidence="2">Uncharacterized protein</fullName>
    </submittedName>
</protein>
<feature type="region of interest" description="Disordered" evidence="1">
    <location>
        <begin position="1"/>
        <end position="22"/>
    </location>
</feature>
<evidence type="ECO:0000313" key="3">
    <source>
        <dbReference type="Proteomes" id="UP001550739"/>
    </source>
</evidence>
<reference evidence="2 3" key="1">
    <citation type="submission" date="2024-06" db="EMBL/GenBank/DDBJ databases">
        <title>The Natural Products Discovery Center: Release of the First 8490 Sequenced Strains for Exploring Actinobacteria Biosynthetic Diversity.</title>
        <authorList>
            <person name="Kalkreuter E."/>
            <person name="Kautsar S.A."/>
            <person name="Yang D."/>
            <person name="Bader C.D."/>
            <person name="Teijaro C.N."/>
            <person name="Fluegel L."/>
            <person name="Davis C.M."/>
            <person name="Simpson J.R."/>
            <person name="Lauterbach L."/>
            <person name="Steele A.D."/>
            <person name="Gui C."/>
            <person name="Meng S."/>
            <person name="Li G."/>
            <person name="Viehrig K."/>
            <person name="Ye F."/>
            <person name="Su P."/>
            <person name="Kiefer A.F."/>
            <person name="Nichols A."/>
            <person name="Cepeda A.J."/>
            <person name="Yan W."/>
            <person name="Fan B."/>
            <person name="Jiang Y."/>
            <person name="Adhikari A."/>
            <person name="Zheng C.-J."/>
            <person name="Schuster L."/>
            <person name="Cowan T.M."/>
            <person name="Smanski M.J."/>
            <person name="Chevrette M.G."/>
            <person name="De Carvalho L.P.S."/>
            <person name="Shen B."/>
        </authorList>
    </citation>
    <scope>NUCLEOTIDE SEQUENCE [LARGE SCALE GENOMIC DNA]</scope>
    <source>
        <strain evidence="2 3">NPDC033843</strain>
    </source>
</reference>
<dbReference type="Proteomes" id="UP001550739">
    <property type="component" value="Unassembled WGS sequence"/>
</dbReference>